<protein>
    <submittedName>
        <fullName evidence="2">Uncharacterized protein</fullName>
    </submittedName>
</protein>
<name>A0A840N0X8_9BRAD</name>
<feature type="compositionally biased region" description="Basic and acidic residues" evidence="1">
    <location>
        <begin position="76"/>
        <end position="87"/>
    </location>
</feature>
<organism evidence="2 3">
    <name type="scientific">Afipia massiliensis</name>
    <dbReference type="NCBI Taxonomy" id="211460"/>
    <lineage>
        <taxon>Bacteria</taxon>
        <taxon>Pseudomonadati</taxon>
        <taxon>Pseudomonadota</taxon>
        <taxon>Alphaproteobacteria</taxon>
        <taxon>Hyphomicrobiales</taxon>
        <taxon>Nitrobacteraceae</taxon>
        <taxon>Afipia</taxon>
    </lineage>
</organism>
<evidence type="ECO:0000313" key="3">
    <source>
        <dbReference type="Proteomes" id="UP000521227"/>
    </source>
</evidence>
<feature type="compositionally biased region" description="Basic and acidic residues" evidence="1">
    <location>
        <begin position="30"/>
        <end position="62"/>
    </location>
</feature>
<gene>
    <name evidence="2" type="ORF">HNQ36_002674</name>
</gene>
<dbReference type="AlphaFoldDB" id="A0A840N0X8"/>
<reference evidence="2 3" key="1">
    <citation type="submission" date="2020-08" db="EMBL/GenBank/DDBJ databases">
        <title>Genomic Encyclopedia of Type Strains, Phase IV (KMG-IV): sequencing the most valuable type-strain genomes for metagenomic binning, comparative biology and taxonomic classification.</title>
        <authorList>
            <person name="Goeker M."/>
        </authorList>
    </citation>
    <scope>NUCLEOTIDE SEQUENCE [LARGE SCALE GENOMIC DNA]</scope>
    <source>
        <strain evidence="2 3">DSM 17498</strain>
    </source>
</reference>
<feature type="compositionally biased region" description="Basic and acidic residues" evidence="1">
    <location>
        <begin position="108"/>
        <end position="121"/>
    </location>
</feature>
<dbReference type="Proteomes" id="UP000521227">
    <property type="component" value="Unassembled WGS sequence"/>
</dbReference>
<evidence type="ECO:0000313" key="2">
    <source>
        <dbReference type="EMBL" id="MBB5052700.1"/>
    </source>
</evidence>
<comment type="caution">
    <text evidence="2">The sequence shown here is derived from an EMBL/GenBank/DDBJ whole genome shotgun (WGS) entry which is preliminary data.</text>
</comment>
<accession>A0A840N0X8</accession>
<proteinExistence type="predicted"/>
<sequence>MFDTPNLRRGGRAPVSLLLKGRGIARLHKRSAEAGDTFEKPEGPGIETEARPVRSWRLESKHSASQRRKQAWSNSEKIERSRDERKCSVPGFLNHSRTGQVFGPTPLPDHDDDKFPASKRE</sequence>
<evidence type="ECO:0000256" key="1">
    <source>
        <dbReference type="SAM" id="MobiDB-lite"/>
    </source>
</evidence>
<feature type="region of interest" description="Disordered" evidence="1">
    <location>
        <begin position="30"/>
        <end position="121"/>
    </location>
</feature>
<dbReference type="EMBL" id="JACHIJ010000003">
    <property type="protein sequence ID" value="MBB5052700.1"/>
    <property type="molecule type" value="Genomic_DNA"/>
</dbReference>